<geneLocation type="plasmid" evidence="4">
    <name>pmm593</name>
</geneLocation>
<dbReference type="eggNOG" id="COG2072">
    <property type="taxonomic scope" value="Bacteria"/>
</dbReference>
<dbReference type="InterPro" id="IPR036188">
    <property type="entry name" value="FAD/NAD-bd_sf"/>
</dbReference>
<keyword evidence="2" id="KW-0472">Membrane</keyword>
<evidence type="ECO:0000256" key="1">
    <source>
        <dbReference type="ARBA" id="ARBA00023002"/>
    </source>
</evidence>
<dbReference type="GO" id="GO:0004497">
    <property type="term" value="F:monooxygenase activity"/>
    <property type="evidence" value="ECO:0007669"/>
    <property type="project" value="TreeGrafter"/>
</dbReference>
<dbReference type="GO" id="GO:0050660">
    <property type="term" value="F:flavin adenine dinucleotide binding"/>
    <property type="evidence" value="ECO:0007669"/>
    <property type="project" value="TreeGrafter"/>
</dbReference>
<evidence type="ECO:0000313" key="3">
    <source>
        <dbReference type="EMBL" id="AQZ53659.1"/>
    </source>
</evidence>
<keyword evidence="2" id="KW-0812">Transmembrane</keyword>
<feature type="transmembrane region" description="Helical" evidence="2">
    <location>
        <begin position="51"/>
        <end position="72"/>
    </location>
</feature>
<dbReference type="EMBL" id="CP020331">
    <property type="protein sequence ID" value="AQZ53659.1"/>
    <property type="molecule type" value="Genomic_DNA"/>
</dbReference>
<dbReference type="InterPro" id="IPR050982">
    <property type="entry name" value="Auxin_biosynth/cation_transpt"/>
</dbReference>
<proteinExistence type="predicted"/>
<reference evidence="3 4" key="1">
    <citation type="submission" date="2017-03" db="EMBL/GenBank/DDBJ databases">
        <title>Foreign affairs: Plasmid Transfer between Roseobacters and Rhizobia.</title>
        <authorList>
            <person name="Bartling P."/>
            <person name="Bunk B."/>
            <person name="Overmann J."/>
            <person name="Brinkmann H."/>
            <person name="Petersen J."/>
        </authorList>
    </citation>
    <scope>NUCLEOTIDE SEQUENCE [LARGE SCALE GENOMIC DNA]</scope>
    <source>
        <strain evidence="3 4">MACL11</strain>
        <plasmid evidence="4">Plasmid pmm593</plasmid>
    </source>
</reference>
<protein>
    <submittedName>
        <fullName evidence="3">Putative glutamate synthase subunit beta</fullName>
    </submittedName>
</protein>
<accession>A0A1U9Z7F4</accession>
<keyword evidence="4" id="KW-1185">Reference proteome</keyword>
<dbReference type="Proteomes" id="UP000191135">
    <property type="component" value="Plasmid pMM593"/>
</dbReference>
<dbReference type="AlphaFoldDB" id="A0A1U9Z7F4"/>
<dbReference type="OrthoDB" id="8671611at2"/>
<evidence type="ECO:0000256" key="2">
    <source>
        <dbReference type="SAM" id="Phobius"/>
    </source>
</evidence>
<organism evidence="3 4">
    <name type="scientific">Martelella mediterranea DSM 17316</name>
    <dbReference type="NCBI Taxonomy" id="1122214"/>
    <lineage>
        <taxon>Bacteria</taxon>
        <taxon>Pseudomonadati</taxon>
        <taxon>Pseudomonadota</taxon>
        <taxon>Alphaproteobacteria</taxon>
        <taxon>Hyphomicrobiales</taxon>
        <taxon>Aurantimonadaceae</taxon>
        <taxon>Martelella</taxon>
    </lineage>
</organism>
<dbReference type="PANTHER" id="PTHR43539:SF91">
    <property type="entry name" value="FAD-DEPENDENT URATE HYDROXYLASE"/>
    <property type="match status" value="1"/>
</dbReference>
<dbReference type="PANTHER" id="PTHR43539">
    <property type="entry name" value="FLAVIN-BINDING MONOOXYGENASE-LIKE PROTEIN (AFU_ORTHOLOGUE AFUA_4G09220)"/>
    <property type="match status" value="1"/>
</dbReference>
<evidence type="ECO:0000313" key="4">
    <source>
        <dbReference type="Proteomes" id="UP000191135"/>
    </source>
</evidence>
<dbReference type="Gene3D" id="3.50.50.60">
    <property type="entry name" value="FAD/NAD(P)-binding domain"/>
    <property type="match status" value="1"/>
</dbReference>
<name>A0A1U9Z7F4_9HYPH</name>
<dbReference type="SUPFAM" id="SSF51905">
    <property type="entry name" value="FAD/NAD(P)-binding domain"/>
    <property type="match status" value="1"/>
</dbReference>
<dbReference type="KEGG" id="mmed:Mame_04367"/>
<sequence>MPTSLKISDAPQEGRAGLAALEARVKDDLAVLKLPPEDWTARKTAADGAPLYDVVIVGAGMFGLSAAGSLIFKGIRNIKLLDRAPEGKEGPWVTYARMLTLRSKKDLPGSPFGIPSLTFRSWYVAAFGDEAWGALYKIPNSVWQDYLIWLRNVLELPVDNNCDVVDLAPSPDHVALTTADGRVLRAKRVVIATGRPGAGGFNRPQGVAADLWPDLSAHTCEMIDFGRLKGKSVAVIGAGSSAWDNAATALESGAGRVEMFCRRKALPQLNKGRANANPGFFAGWRGLSDAKRWEMAVYLERIQTPPPHETVLRTTAHDNFEIHFGKPFRTIARAGNGVEITFMDGEIRHFDFLILGTGFSVDLAREPMFSALKDRILTWGDCYQPPEGIANAGLARMPYLGEGFELRERGIEESALERIHIFNTGSYLSFGTLSLDVPSVNPAGEHLASHIASHLFVDDFDVLFKRLKDWEEEHELAPTPFYAPDYVNRA</sequence>
<gene>
    <name evidence="3" type="ORF">Mame_04367</name>
</gene>
<dbReference type="RefSeq" id="WP_079921016.1">
    <property type="nucleotide sequence ID" value="NZ_AQWH01000031.1"/>
</dbReference>
<keyword evidence="1" id="KW-0560">Oxidoreductase</keyword>
<keyword evidence="3" id="KW-0614">Plasmid</keyword>
<keyword evidence="2" id="KW-1133">Transmembrane helix</keyword>
<dbReference type="Pfam" id="PF13738">
    <property type="entry name" value="Pyr_redox_3"/>
    <property type="match status" value="1"/>
</dbReference>